<organism evidence="2 3">
    <name type="scientific">Paraglaciecola chathamensis</name>
    <dbReference type="NCBI Taxonomy" id="368405"/>
    <lineage>
        <taxon>Bacteria</taxon>
        <taxon>Pseudomonadati</taxon>
        <taxon>Pseudomonadota</taxon>
        <taxon>Gammaproteobacteria</taxon>
        <taxon>Alteromonadales</taxon>
        <taxon>Alteromonadaceae</taxon>
        <taxon>Paraglaciecola</taxon>
    </lineage>
</organism>
<gene>
    <name evidence="2" type="ORF">JEU11_10515</name>
</gene>
<dbReference type="RefSeq" id="WP_198824722.1">
    <property type="nucleotide sequence ID" value="NZ_JAEILT010000014.1"/>
</dbReference>
<dbReference type="Proteomes" id="UP000649232">
    <property type="component" value="Unassembled WGS sequence"/>
</dbReference>
<evidence type="ECO:0000313" key="2">
    <source>
        <dbReference type="EMBL" id="MBJ2136886.1"/>
    </source>
</evidence>
<feature type="region of interest" description="Disordered" evidence="1">
    <location>
        <begin position="1"/>
        <end position="35"/>
    </location>
</feature>
<comment type="caution">
    <text evidence="2">The sequence shown here is derived from an EMBL/GenBank/DDBJ whole genome shotgun (WGS) entry which is preliminary data.</text>
</comment>
<sequence length="124" mass="13394">MKPSMDAGKRSACFSERSESVGDSNFPDNSSDLSDGQIGVNPWLLGAALLSGERFTMDGEAGCTTKDGLKLSFVLNAFEEPDRRAFYRDVSSRRYDKKGAAVSGLESLPEHGLSWLLLSAVGKK</sequence>
<name>A0ABS0WEJ1_9ALTE</name>
<accession>A0ABS0WEJ1</accession>
<dbReference type="EMBL" id="JAEILT010000014">
    <property type="protein sequence ID" value="MBJ2136886.1"/>
    <property type="molecule type" value="Genomic_DNA"/>
</dbReference>
<feature type="compositionally biased region" description="Polar residues" evidence="1">
    <location>
        <begin position="21"/>
        <end position="34"/>
    </location>
</feature>
<proteinExistence type="predicted"/>
<evidence type="ECO:0000313" key="3">
    <source>
        <dbReference type="Proteomes" id="UP000649232"/>
    </source>
</evidence>
<reference evidence="2 3" key="1">
    <citation type="submission" date="2020-12" db="EMBL/GenBank/DDBJ databases">
        <title>Draft genome sequences of nine environmental bacterial isolates colonizing plastic.</title>
        <authorList>
            <person name="Borre I."/>
            <person name="Sonnenschein E.C."/>
        </authorList>
    </citation>
    <scope>NUCLEOTIDE SEQUENCE [LARGE SCALE GENOMIC DNA]</scope>
    <source>
        <strain evidence="2 3">IB30</strain>
    </source>
</reference>
<protein>
    <submittedName>
        <fullName evidence="2">Uncharacterized protein</fullName>
    </submittedName>
</protein>
<evidence type="ECO:0000256" key="1">
    <source>
        <dbReference type="SAM" id="MobiDB-lite"/>
    </source>
</evidence>